<feature type="signal peptide" evidence="1">
    <location>
        <begin position="1"/>
        <end position="20"/>
    </location>
</feature>
<protein>
    <recommendedName>
        <fullName evidence="3">Metastriate one of each protein family</fullName>
    </recommendedName>
</protein>
<sequence length="237" mass="24887">MPSLLASLLVPLLATSLALAQSLEEPPTTQRPDLCNDSELQEARTLLRNAVARMGTTLPESIPVAGVTSSGYMLYNGTLAPLILTDVNVSAQHAVCRNDVRHFPFVIGVGTDGTMKGVYHYHSPGNNVTTPEGRGRVTVTFSGVSFNGKLSQHLVGSNGSGSASSSSSSQTPVWSVGVALESYPSFSGIATSPQNSQVAGLPYFDMMQAADRSFVPVFAKLPETHVLPALKEALGAQ</sequence>
<organism evidence="2">
    <name type="scientific">Rhipicephalus appendiculatus</name>
    <name type="common">Brown ear tick</name>
    <dbReference type="NCBI Taxonomy" id="34631"/>
    <lineage>
        <taxon>Eukaryota</taxon>
        <taxon>Metazoa</taxon>
        <taxon>Ecdysozoa</taxon>
        <taxon>Arthropoda</taxon>
        <taxon>Chelicerata</taxon>
        <taxon>Arachnida</taxon>
        <taxon>Acari</taxon>
        <taxon>Parasitiformes</taxon>
        <taxon>Ixodida</taxon>
        <taxon>Ixodoidea</taxon>
        <taxon>Ixodidae</taxon>
        <taxon>Rhipicephalinae</taxon>
        <taxon>Rhipicephalus</taxon>
        <taxon>Rhipicephalus</taxon>
    </lineage>
</organism>
<proteinExistence type="predicted"/>
<dbReference type="EMBL" id="GEDV01007767">
    <property type="protein sequence ID" value="JAP80790.1"/>
    <property type="molecule type" value="Transcribed_RNA"/>
</dbReference>
<keyword evidence="1" id="KW-0732">Signal</keyword>
<evidence type="ECO:0000256" key="1">
    <source>
        <dbReference type="SAM" id="SignalP"/>
    </source>
</evidence>
<accession>A0A131YQN4</accession>
<dbReference type="AlphaFoldDB" id="A0A131YQN4"/>
<reference evidence="2" key="1">
    <citation type="journal article" date="2016" name="Ticks Tick Borne Dis.">
        <title>De novo assembly and annotation of the salivary gland transcriptome of Rhipicephalus appendiculatus male and female ticks during blood feeding.</title>
        <authorList>
            <person name="de Castro M.H."/>
            <person name="de Klerk D."/>
            <person name="Pienaar R."/>
            <person name="Latif A.A."/>
            <person name="Rees D.J."/>
            <person name="Mans B.J."/>
        </authorList>
    </citation>
    <scope>NUCLEOTIDE SEQUENCE</scope>
    <source>
        <tissue evidence="2">Salivary glands</tissue>
    </source>
</reference>
<evidence type="ECO:0000313" key="2">
    <source>
        <dbReference type="EMBL" id="JAP80790.1"/>
    </source>
</evidence>
<name>A0A131YQN4_RHIAP</name>
<evidence type="ECO:0008006" key="3">
    <source>
        <dbReference type="Google" id="ProtNLM"/>
    </source>
</evidence>
<feature type="chain" id="PRO_5007285703" description="Metastriate one of each protein family" evidence="1">
    <location>
        <begin position="21"/>
        <end position="237"/>
    </location>
</feature>